<dbReference type="GO" id="GO:0016829">
    <property type="term" value="F:lyase activity"/>
    <property type="evidence" value="ECO:0007669"/>
    <property type="project" value="UniProtKB-KW"/>
</dbReference>
<protein>
    <recommendedName>
        <fullName evidence="6">U6 snRNA phosphodiesterase</fullName>
        <ecNumber evidence="6">3.1.4.-</ecNumber>
    </recommendedName>
</protein>
<evidence type="ECO:0000256" key="4">
    <source>
        <dbReference type="ARBA" id="ARBA00023242"/>
    </source>
</evidence>
<dbReference type="InterPro" id="IPR027521">
    <property type="entry name" value="Usb1"/>
</dbReference>
<evidence type="ECO:0000256" key="7">
    <source>
        <dbReference type="SAM" id="MobiDB-lite"/>
    </source>
</evidence>
<sequence length="272" mass="31679">MTTGHGALDLLNIYGNDSSSDDDVPSGRVSTKRCYKDDSDAEDGRGRKVFQPSKLVLPDIIKIEKEEYRDDSSLHDGRVRSFKHERGNWASYIYIPYENNDDIEAVVNRICNKLTAYAFKPINDFHISLTKVVILRHHWITSFVTSIKENMANINRFIVMFDNLNVYCNEERTRTFIGLEIKTGYDSLVNLVGIFNRCLADFRLPEFYENPSFHMSITWCLGDVEDIVREILPDLNRDIVELREKFDDNNWYIIINQLHCKIGNKLFTFDIS</sequence>
<dbReference type="PANTHER" id="PTHR13522:SF3">
    <property type="entry name" value="U6 SNRNA PHOSPHODIESTERASE 1"/>
    <property type="match status" value="1"/>
</dbReference>
<feature type="compositionally biased region" description="Basic and acidic residues" evidence="7">
    <location>
        <begin position="34"/>
        <end position="46"/>
    </location>
</feature>
<evidence type="ECO:0000256" key="5">
    <source>
        <dbReference type="ARBA" id="ARBA00029300"/>
    </source>
</evidence>
<dbReference type="Proteomes" id="UP001458880">
    <property type="component" value="Unassembled WGS sequence"/>
</dbReference>
<name>A0AAW1J0Q6_POPJA</name>
<feature type="region of interest" description="Disordered" evidence="7">
    <location>
        <begin position="16"/>
        <end position="46"/>
    </location>
</feature>
<proteinExistence type="inferred from homology"/>
<dbReference type="GO" id="GO:0005634">
    <property type="term" value="C:nucleus"/>
    <property type="evidence" value="ECO:0007669"/>
    <property type="project" value="UniProtKB-SubCell"/>
</dbReference>
<keyword evidence="1 6" id="KW-0540">Nuclease</keyword>
<evidence type="ECO:0000313" key="8">
    <source>
        <dbReference type="EMBL" id="KAK9696134.1"/>
    </source>
</evidence>
<keyword evidence="9" id="KW-1185">Reference proteome</keyword>
<evidence type="ECO:0000313" key="9">
    <source>
        <dbReference type="Proteomes" id="UP001458880"/>
    </source>
</evidence>
<keyword evidence="2 6" id="KW-0378">Hydrolase</keyword>
<comment type="caution">
    <text evidence="8">The sequence shown here is derived from an EMBL/GenBank/DDBJ whole genome shotgun (WGS) entry which is preliminary data.</text>
</comment>
<dbReference type="GO" id="GO:0034477">
    <property type="term" value="P:U6 snRNA 3'-end processing"/>
    <property type="evidence" value="ECO:0007669"/>
    <property type="project" value="UniProtKB-UniRule"/>
</dbReference>
<comment type="function">
    <text evidence="6">Phosphodiesterase responsible for the U6 snRNA 3' end processing. Acts as an exoribonuclease (RNase) responsible for trimming the poly(U) tract of the last nucleotides in the pre-U6 snRNA molecule, leading to the formation of mature U6 snRNA.</text>
</comment>
<comment type="similarity">
    <text evidence="6">Belongs to the 2H phosphoesterase superfamily. USB1 family.</text>
</comment>
<evidence type="ECO:0000256" key="2">
    <source>
        <dbReference type="ARBA" id="ARBA00022801"/>
    </source>
</evidence>
<feature type="active site" description="Proton donor/acceptor" evidence="6">
    <location>
        <position position="214"/>
    </location>
</feature>
<keyword evidence="3" id="KW-0456">Lyase</keyword>
<accession>A0AAW1J0Q6</accession>
<feature type="active site" description="Proton donor/acceptor" evidence="6">
    <location>
        <position position="126"/>
    </location>
</feature>
<dbReference type="GO" id="GO:1990838">
    <property type="term" value="F:poly(U)-specific exoribonuclease activity, producing 3' uridine cyclic phosphate ends"/>
    <property type="evidence" value="ECO:0007669"/>
    <property type="project" value="UniProtKB-UniRule"/>
</dbReference>
<keyword evidence="4 6" id="KW-0539">Nucleus</keyword>
<comment type="catalytic activity">
    <reaction evidence="5">
        <text>a 3'-end uridylyl-uridine-RNA = a 3'-end 2',3'-cyclophospho-uridine-RNA + uridine</text>
        <dbReference type="Rhea" id="RHEA:46052"/>
        <dbReference type="Rhea" id="RHEA-COMP:17384"/>
        <dbReference type="Rhea" id="RHEA-COMP:17385"/>
        <dbReference type="ChEBI" id="CHEBI:16704"/>
        <dbReference type="ChEBI" id="CHEBI:85643"/>
        <dbReference type="ChEBI" id="CHEBI:85644"/>
    </reaction>
    <physiologicalReaction direction="left-to-right" evidence="5">
        <dbReference type="Rhea" id="RHEA:46053"/>
    </physiologicalReaction>
</comment>
<reference evidence="8 9" key="1">
    <citation type="journal article" date="2024" name="BMC Genomics">
        <title>De novo assembly and annotation of Popillia japonica's genome with initial clues to its potential as an invasive pest.</title>
        <authorList>
            <person name="Cucini C."/>
            <person name="Boschi S."/>
            <person name="Funari R."/>
            <person name="Cardaioli E."/>
            <person name="Iannotti N."/>
            <person name="Marturano G."/>
            <person name="Paoli F."/>
            <person name="Bruttini M."/>
            <person name="Carapelli A."/>
            <person name="Frati F."/>
            <person name="Nardi F."/>
        </authorList>
    </citation>
    <scope>NUCLEOTIDE SEQUENCE [LARGE SCALE GENOMIC DNA]</scope>
    <source>
        <strain evidence="8">DMR45628</strain>
    </source>
</reference>
<dbReference type="Gene3D" id="3.90.1140.10">
    <property type="entry name" value="Cyclic phosphodiesterase"/>
    <property type="match status" value="1"/>
</dbReference>
<dbReference type="HAMAP" id="MF_03040">
    <property type="entry name" value="USB1"/>
    <property type="match status" value="1"/>
</dbReference>
<gene>
    <name evidence="8" type="ORF">QE152_g32094</name>
</gene>
<evidence type="ECO:0000256" key="1">
    <source>
        <dbReference type="ARBA" id="ARBA00022722"/>
    </source>
</evidence>
<dbReference type="FunFam" id="3.90.1140.10:FF:000002">
    <property type="entry name" value="U6 snRNA phosphodiesterase"/>
    <property type="match status" value="1"/>
</dbReference>
<dbReference type="SUPFAM" id="SSF55144">
    <property type="entry name" value="LigT-like"/>
    <property type="match status" value="1"/>
</dbReference>
<dbReference type="Pfam" id="PF09749">
    <property type="entry name" value="HVSL"/>
    <property type="match status" value="1"/>
</dbReference>
<comment type="subcellular location">
    <subcellularLocation>
        <location evidence="6">Nucleus</location>
    </subcellularLocation>
</comment>
<evidence type="ECO:0000256" key="3">
    <source>
        <dbReference type="ARBA" id="ARBA00023239"/>
    </source>
</evidence>
<evidence type="ECO:0000256" key="6">
    <source>
        <dbReference type="HAMAP-Rule" id="MF_03040"/>
    </source>
</evidence>
<dbReference type="EMBL" id="JASPKY010000461">
    <property type="protein sequence ID" value="KAK9696134.1"/>
    <property type="molecule type" value="Genomic_DNA"/>
</dbReference>
<dbReference type="PANTHER" id="PTHR13522">
    <property type="entry name" value="U6 SNRNA PHOSPHODIESTERASE 1"/>
    <property type="match status" value="1"/>
</dbReference>
<dbReference type="InterPro" id="IPR009097">
    <property type="entry name" value="Cyclic_Pdiesterase"/>
</dbReference>
<dbReference type="EC" id="3.1.4.-" evidence="6"/>
<organism evidence="8 9">
    <name type="scientific">Popillia japonica</name>
    <name type="common">Japanese beetle</name>
    <dbReference type="NCBI Taxonomy" id="7064"/>
    <lineage>
        <taxon>Eukaryota</taxon>
        <taxon>Metazoa</taxon>
        <taxon>Ecdysozoa</taxon>
        <taxon>Arthropoda</taxon>
        <taxon>Hexapoda</taxon>
        <taxon>Insecta</taxon>
        <taxon>Pterygota</taxon>
        <taxon>Neoptera</taxon>
        <taxon>Endopterygota</taxon>
        <taxon>Coleoptera</taxon>
        <taxon>Polyphaga</taxon>
        <taxon>Scarabaeiformia</taxon>
        <taxon>Scarabaeidae</taxon>
        <taxon>Rutelinae</taxon>
        <taxon>Popillia</taxon>
    </lineage>
</organism>
<dbReference type="AlphaFoldDB" id="A0AAW1J0Q6"/>